<dbReference type="GO" id="GO:0031083">
    <property type="term" value="C:BLOC-1 complex"/>
    <property type="evidence" value="ECO:0007669"/>
    <property type="project" value="TreeGrafter"/>
</dbReference>
<dbReference type="PANTHER" id="PTHR16230:SF3">
    <property type="entry name" value="BIOGENESIS OF LYSOSOMAL ORGANELLES COMPLEX-1, SUBUNIT 4, CAPPUCCINO"/>
    <property type="match status" value="1"/>
</dbReference>
<dbReference type="STRING" id="188477.A0A3S0ZDB3"/>
<gene>
    <name evidence="2" type="ORF">EGW08_015941</name>
</gene>
<dbReference type="Proteomes" id="UP000271974">
    <property type="component" value="Unassembled WGS sequence"/>
</dbReference>
<sequence length="228" mass="25457">MTITTTFKMAAEQQMPSGETPTETETTVHSLSNQLSTIDDETSLLMNNDNVPHELGNSFVKFLNFDLMKEETKFSDSVELMLTKLDEFFSLVDMIRSDTSLCLQNTMPDIQMKCREMEAVFEKIDRLEDFVNIVKESVTSVEEKVNKAENELGTVGGFMKKLSSFISKKPSPARTPPRVKGPEFIPPEIFSTKDYFNHSMDTEVPATSSSLGSESTPVPSSPNTQTAN</sequence>
<feature type="compositionally biased region" description="Polar residues" evidence="1">
    <location>
        <begin position="205"/>
        <end position="228"/>
    </location>
</feature>
<comment type="caution">
    <text evidence="2">The sequence shown here is derived from an EMBL/GenBank/DDBJ whole genome shotgun (WGS) entry which is preliminary data.</text>
</comment>
<dbReference type="AlphaFoldDB" id="A0A3S0ZDB3"/>
<protein>
    <recommendedName>
        <fullName evidence="4">Biogenesis of lysosome-related organelles complex 1 subunit 4</fullName>
    </recommendedName>
</protein>
<reference evidence="2 3" key="1">
    <citation type="submission" date="2019-01" db="EMBL/GenBank/DDBJ databases">
        <title>A draft genome assembly of the solar-powered sea slug Elysia chlorotica.</title>
        <authorList>
            <person name="Cai H."/>
            <person name="Li Q."/>
            <person name="Fang X."/>
            <person name="Li J."/>
            <person name="Curtis N.E."/>
            <person name="Altenburger A."/>
            <person name="Shibata T."/>
            <person name="Feng M."/>
            <person name="Maeda T."/>
            <person name="Schwartz J.A."/>
            <person name="Shigenobu S."/>
            <person name="Lundholm N."/>
            <person name="Nishiyama T."/>
            <person name="Yang H."/>
            <person name="Hasebe M."/>
            <person name="Li S."/>
            <person name="Pierce S.K."/>
            <person name="Wang J."/>
        </authorList>
    </citation>
    <scope>NUCLEOTIDE SEQUENCE [LARGE SCALE GENOMIC DNA]</scope>
    <source>
        <strain evidence="2">EC2010</strain>
        <tissue evidence="2">Whole organism of an adult</tissue>
    </source>
</reference>
<dbReference type="OrthoDB" id="2372305at2759"/>
<accession>A0A3S0ZDB3</accession>
<evidence type="ECO:0000256" key="1">
    <source>
        <dbReference type="SAM" id="MobiDB-lite"/>
    </source>
</evidence>
<organism evidence="2 3">
    <name type="scientific">Elysia chlorotica</name>
    <name type="common">Eastern emerald elysia</name>
    <name type="synonym">Sea slug</name>
    <dbReference type="NCBI Taxonomy" id="188477"/>
    <lineage>
        <taxon>Eukaryota</taxon>
        <taxon>Metazoa</taxon>
        <taxon>Spiralia</taxon>
        <taxon>Lophotrochozoa</taxon>
        <taxon>Mollusca</taxon>
        <taxon>Gastropoda</taxon>
        <taxon>Heterobranchia</taxon>
        <taxon>Euthyneura</taxon>
        <taxon>Panpulmonata</taxon>
        <taxon>Sacoglossa</taxon>
        <taxon>Placobranchoidea</taxon>
        <taxon>Plakobranchidae</taxon>
        <taxon>Elysia</taxon>
    </lineage>
</organism>
<evidence type="ECO:0000313" key="2">
    <source>
        <dbReference type="EMBL" id="RUS76295.1"/>
    </source>
</evidence>
<evidence type="ECO:0000313" key="3">
    <source>
        <dbReference type="Proteomes" id="UP000271974"/>
    </source>
</evidence>
<name>A0A3S0ZDB3_ELYCH</name>
<dbReference type="PANTHER" id="PTHR16230">
    <property type="entry name" value="CAPPUCCINO"/>
    <property type="match status" value="1"/>
</dbReference>
<evidence type="ECO:0008006" key="4">
    <source>
        <dbReference type="Google" id="ProtNLM"/>
    </source>
</evidence>
<dbReference type="EMBL" id="RQTK01000674">
    <property type="protein sequence ID" value="RUS76295.1"/>
    <property type="molecule type" value="Genomic_DNA"/>
</dbReference>
<keyword evidence="3" id="KW-1185">Reference proteome</keyword>
<dbReference type="InterPro" id="IPR024857">
    <property type="entry name" value="Cappuccino"/>
</dbReference>
<feature type="region of interest" description="Disordered" evidence="1">
    <location>
        <begin position="200"/>
        <end position="228"/>
    </location>
</feature>
<proteinExistence type="predicted"/>